<dbReference type="InterPro" id="IPR005825">
    <property type="entry name" value="Ribosomal_uL24_CS"/>
</dbReference>
<dbReference type="GO" id="GO:0006412">
    <property type="term" value="P:translation"/>
    <property type="evidence" value="ECO:0007669"/>
    <property type="project" value="InterPro"/>
</dbReference>
<dbReference type="GO" id="GO:0005840">
    <property type="term" value="C:ribosome"/>
    <property type="evidence" value="ECO:0007669"/>
    <property type="project" value="InterPro"/>
</dbReference>
<dbReference type="SUPFAM" id="SSF50104">
    <property type="entry name" value="Translation proteins SH3-like domain"/>
    <property type="match status" value="1"/>
</dbReference>
<dbReference type="PANTHER" id="PTHR30265">
    <property type="entry name" value="RHO-INTERACTING TRANSCRIPTION TERMINATION FACTOR NUSG"/>
    <property type="match status" value="1"/>
</dbReference>
<evidence type="ECO:0000256" key="1">
    <source>
        <dbReference type="ARBA" id="ARBA00022814"/>
    </source>
</evidence>
<dbReference type="PROSITE" id="PS01108">
    <property type="entry name" value="RIBOSOMAL_L24"/>
    <property type="match status" value="1"/>
</dbReference>
<dbReference type="Pfam" id="PF00467">
    <property type="entry name" value="KOW"/>
    <property type="match status" value="1"/>
</dbReference>
<feature type="domain" description="KOW" evidence="4">
    <location>
        <begin position="89"/>
        <end position="116"/>
    </location>
</feature>
<dbReference type="GO" id="GO:0006354">
    <property type="term" value="P:DNA-templated transcription elongation"/>
    <property type="evidence" value="ECO:0007669"/>
    <property type="project" value="InterPro"/>
</dbReference>
<dbReference type="InterPro" id="IPR036735">
    <property type="entry name" value="NGN_dom_sf"/>
</dbReference>
<dbReference type="GO" id="GO:0003735">
    <property type="term" value="F:structural constituent of ribosome"/>
    <property type="evidence" value="ECO:0007669"/>
    <property type="project" value="InterPro"/>
</dbReference>
<dbReference type="PANTHER" id="PTHR30265:SF4">
    <property type="entry name" value="KOW MOTIF FAMILY PROTEIN, EXPRESSED"/>
    <property type="match status" value="1"/>
</dbReference>
<proteinExistence type="predicted"/>
<dbReference type="AlphaFoldDB" id="A0A382HTG3"/>
<dbReference type="InterPro" id="IPR008991">
    <property type="entry name" value="Translation_prot_SH3-like_sf"/>
</dbReference>
<organism evidence="5">
    <name type="scientific">marine metagenome</name>
    <dbReference type="NCBI Taxonomy" id="408172"/>
    <lineage>
        <taxon>unclassified sequences</taxon>
        <taxon>metagenomes</taxon>
        <taxon>ecological metagenomes</taxon>
    </lineage>
</organism>
<dbReference type="SMART" id="SM00739">
    <property type="entry name" value="KOW"/>
    <property type="match status" value="1"/>
</dbReference>
<keyword evidence="1" id="KW-0889">Transcription antitermination</keyword>
<keyword evidence="2" id="KW-0805">Transcription regulation</keyword>
<accession>A0A382HTG3</accession>
<evidence type="ECO:0000259" key="4">
    <source>
        <dbReference type="SMART" id="SM00739"/>
    </source>
</evidence>
<dbReference type="Gene3D" id="3.30.70.940">
    <property type="entry name" value="NusG, N-terminal domain"/>
    <property type="match status" value="1"/>
</dbReference>
<evidence type="ECO:0000256" key="2">
    <source>
        <dbReference type="ARBA" id="ARBA00023015"/>
    </source>
</evidence>
<evidence type="ECO:0000313" key="5">
    <source>
        <dbReference type="EMBL" id="SVB90375.1"/>
    </source>
</evidence>
<dbReference type="InterPro" id="IPR043425">
    <property type="entry name" value="NusG-like"/>
</dbReference>
<protein>
    <recommendedName>
        <fullName evidence="4">KOW domain-containing protein</fullName>
    </recommendedName>
</protein>
<dbReference type="GO" id="GO:0031564">
    <property type="term" value="P:transcription antitermination"/>
    <property type="evidence" value="ECO:0007669"/>
    <property type="project" value="UniProtKB-KW"/>
</dbReference>
<name>A0A382HTG3_9ZZZZ</name>
<dbReference type="Pfam" id="PF02357">
    <property type="entry name" value="NusG"/>
    <property type="match status" value="1"/>
</dbReference>
<dbReference type="EMBL" id="UINC01063103">
    <property type="protein sequence ID" value="SVB90375.1"/>
    <property type="molecule type" value="Genomic_DNA"/>
</dbReference>
<dbReference type="InterPro" id="IPR006645">
    <property type="entry name" value="NGN-like_dom"/>
</dbReference>
<keyword evidence="3" id="KW-0804">Transcription</keyword>
<dbReference type="SUPFAM" id="SSF82679">
    <property type="entry name" value="N-utilization substance G protein NusG, N-terminal domain"/>
    <property type="match status" value="1"/>
</dbReference>
<sequence>MEKKGIQAYLPLMRQKRKWSDRMKWVELPLLPGYLFAKIELKNSIFVLQTHGVSTVVKFGGTVCVVQESVVKSIRLALEGGYELVPTEYFTNGDEVEVIEGPMKGMKGIVSERKGEEKLIIKIDALQQAIAVHIETKFLQSVGKKRAPII</sequence>
<dbReference type="InterPro" id="IPR005824">
    <property type="entry name" value="KOW"/>
</dbReference>
<gene>
    <name evidence="5" type="ORF">METZ01_LOCUS243229</name>
</gene>
<evidence type="ECO:0000256" key="3">
    <source>
        <dbReference type="ARBA" id="ARBA00023163"/>
    </source>
</evidence>
<reference evidence="5" key="1">
    <citation type="submission" date="2018-05" db="EMBL/GenBank/DDBJ databases">
        <authorList>
            <person name="Lanie J.A."/>
            <person name="Ng W.-L."/>
            <person name="Kazmierczak K.M."/>
            <person name="Andrzejewski T.M."/>
            <person name="Davidsen T.M."/>
            <person name="Wayne K.J."/>
            <person name="Tettelin H."/>
            <person name="Glass J.I."/>
            <person name="Rusch D."/>
            <person name="Podicherti R."/>
            <person name="Tsui H.-C.T."/>
            <person name="Winkler M.E."/>
        </authorList>
    </citation>
    <scope>NUCLEOTIDE SEQUENCE</scope>
</reference>